<dbReference type="EMBL" id="LAZR01034508">
    <property type="protein sequence ID" value="KKL45110.1"/>
    <property type="molecule type" value="Genomic_DNA"/>
</dbReference>
<dbReference type="AlphaFoldDB" id="A0A0F9EJM5"/>
<evidence type="ECO:0000256" key="1">
    <source>
        <dbReference type="SAM" id="Phobius"/>
    </source>
</evidence>
<name>A0A0F9EJM5_9ZZZZ</name>
<proteinExistence type="predicted"/>
<protein>
    <submittedName>
        <fullName evidence="2">Uncharacterized protein</fullName>
    </submittedName>
</protein>
<comment type="caution">
    <text evidence="2">The sequence shown here is derived from an EMBL/GenBank/DDBJ whole genome shotgun (WGS) entry which is preliminary data.</text>
</comment>
<keyword evidence="1" id="KW-1133">Transmembrane helix</keyword>
<gene>
    <name evidence="2" type="ORF">LCGC14_2359000</name>
</gene>
<feature type="transmembrane region" description="Helical" evidence="1">
    <location>
        <begin position="76"/>
        <end position="93"/>
    </location>
</feature>
<keyword evidence="1" id="KW-0472">Membrane</keyword>
<keyword evidence="1" id="KW-0812">Transmembrane</keyword>
<reference evidence="2" key="1">
    <citation type="journal article" date="2015" name="Nature">
        <title>Complex archaea that bridge the gap between prokaryotes and eukaryotes.</title>
        <authorList>
            <person name="Spang A."/>
            <person name="Saw J.H."/>
            <person name="Jorgensen S.L."/>
            <person name="Zaremba-Niedzwiedzka K."/>
            <person name="Martijn J."/>
            <person name="Lind A.E."/>
            <person name="van Eijk R."/>
            <person name="Schleper C."/>
            <person name="Guy L."/>
            <person name="Ettema T.J."/>
        </authorList>
    </citation>
    <scope>NUCLEOTIDE SEQUENCE</scope>
</reference>
<evidence type="ECO:0000313" key="2">
    <source>
        <dbReference type="EMBL" id="KKL45110.1"/>
    </source>
</evidence>
<sequence>MLFIFEWLIFYIAIMFTMSVDNIFWISSSPEYKGFKKLPWIIPDGATRWLKHKGKFYYTKIGYVFSYRIKSVFTDWRDIIPAIITSFILAVILW</sequence>
<accession>A0A0F9EJM5</accession>
<feature type="transmembrane region" description="Helical" evidence="1">
    <location>
        <begin position="7"/>
        <end position="26"/>
    </location>
</feature>
<organism evidence="2">
    <name type="scientific">marine sediment metagenome</name>
    <dbReference type="NCBI Taxonomy" id="412755"/>
    <lineage>
        <taxon>unclassified sequences</taxon>
        <taxon>metagenomes</taxon>
        <taxon>ecological metagenomes</taxon>
    </lineage>
</organism>